<reference evidence="2" key="1">
    <citation type="journal article" date="2022" name="Int. J. Mol. Sci.">
        <title>Draft Genome of Tanacetum Coccineum: Genomic Comparison of Closely Related Tanacetum-Family Plants.</title>
        <authorList>
            <person name="Yamashiro T."/>
            <person name="Shiraishi A."/>
            <person name="Nakayama K."/>
            <person name="Satake H."/>
        </authorList>
    </citation>
    <scope>NUCLEOTIDE SEQUENCE</scope>
</reference>
<evidence type="ECO:0000313" key="2">
    <source>
        <dbReference type="EMBL" id="GJT98210.1"/>
    </source>
</evidence>
<gene>
    <name evidence="2" type="ORF">Tco_1093728</name>
</gene>
<keyword evidence="3" id="KW-1185">Reference proteome</keyword>
<evidence type="ECO:0000313" key="3">
    <source>
        <dbReference type="Proteomes" id="UP001151760"/>
    </source>
</evidence>
<sequence>MIRLRDKLELGGLARRNMDDVDVVGYCGDPSNLLLFKITLTFTLVSPNTKDDHEKSKVREESDSTIPDPSHQTVMSTPPVIAPFTDVSSTKPSSLGGDTGLGDERSMTEVSVKEQMKKLVG</sequence>
<dbReference type="EMBL" id="BQNB010020653">
    <property type="protein sequence ID" value="GJT98210.1"/>
    <property type="molecule type" value="Genomic_DNA"/>
</dbReference>
<protein>
    <submittedName>
        <fullName evidence="2">Uncharacterized protein</fullName>
    </submittedName>
</protein>
<dbReference type="Proteomes" id="UP001151760">
    <property type="component" value="Unassembled WGS sequence"/>
</dbReference>
<feature type="compositionally biased region" description="Basic and acidic residues" evidence="1">
    <location>
        <begin position="49"/>
        <end position="62"/>
    </location>
</feature>
<name>A0ABQ5IDJ3_9ASTR</name>
<organism evidence="2 3">
    <name type="scientific">Tanacetum coccineum</name>
    <dbReference type="NCBI Taxonomy" id="301880"/>
    <lineage>
        <taxon>Eukaryota</taxon>
        <taxon>Viridiplantae</taxon>
        <taxon>Streptophyta</taxon>
        <taxon>Embryophyta</taxon>
        <taxon>Tracheophyta</taxon>
        <taxon>Spermatophyta</taxon>
        <taxon>Magnoliopsida</taxon>
        <taxon>eudicotyledons</taxon>
        <taxon>Gunneridae</taxon>
        <taxon>Pentapetalae</taxon>
        <taxon>asterids</taxon>
        <taxon>campanulids</taxon>
        <taxon>Asterales</taxon>
        <taxon>Asteraceae</taxon>
        <taxon>Asteroideae</taxon>
        <taxon>Anthemideae</taxon>
        <taxon>Anthemidinae</taxon>
        <taxon>Tanacetum</taxon>
    </lineage>
</organism>
<reference evidence="2" key="2">
    <citation type="submission" date="2022-01" db="EMBL/GenBank/DDBJ databases">
        <authorList>
            <person name="Yamashiro T."/>
            <person name="Shiraishi A."/>
            <person name="Satake H."/>
            <person name="Nakayama K."/>
        </authorList>
    </citation>
    <scope>NUCLEOTIDE SEQUENCE</scope>
</reference>
<feature type="compositionally biased region" description="Polar residues" evidence="1">
    <location>
        <begin position="64"/>
        <end position="76"/>
    </location>
</feature>
<comment type="caution">
    <text evidence="2">The sequence shown here is derived from an EMBL/GenBank/DDBJ whole genome shotgun (WGS) entry which is preliminary data.</text>
</comment>
<feature type="region of interest" description="Disordered" evidence="1">
    <location>
        <begin position="47"/>
        <end position="121"/>
    </location>
</feature>
<accession>A0ABQ5IDJ3</accession>
<evidence type="ECO:0000256" key="1">
    <source>
        <dbReference type="SAM" id="MobiDB-lite"/>
    </source>
</evidence>
<feature type="compositionally biased region" description="Basic and acidic residues" evidence="1">
    <location>
        <begin position="102"/>
        <end position="121"/>
    </location>
</feature>
<proteinExistence type="predicted"/>